<dbReference type="EMBL" id="MU865962">
    <property type="protein sequence ID" value="KAK4445807.1"/>
    <property type="molecule type" value="Genomic_DNA"/>
</dbReference>
<feature type="compositionally biased region" description="Basic and acidic residues" evidence="1">
    <location>
        <begin position="106"/>
        <end position="116"/>
    </location>
</feature>
<reference evidence="3" key="1">
    <citation type="journal article" date="2023" name="Mol. Phylogenet. Evol.">
        <title>Genome-scale phylogeny and comparative genomics of the fungal order Sordariales.</title>
        <authorList>
            <person name="Hensen N."/>
            <person name="Bonometti L."/>
            <person name="Westerberg I."/>
            <person name="Brannstrom I.O."/>
            <person name="Guillou S."/>
            <person name="Cros-Aarteil S."/>
            <person name="Calhoun S."/>
            <person name="Haridas S."/>
            <person name="Kuo A."/>
            <person name="Mondo S."/>
            <person name="Pangilinan J."/>
            <person name="Riley R."/>
            <person name="LaButti K."/>
            <person name="Andreopoulos B."/>
            <person name="Lipzen A."/>
            <person name="Chen C."/>
            <person name="Yan M."/>
            <person name="Daum C."/>
            <person name="Ng V."/>
            <person name="Clum A."/>
            <person name="Steindorff A."/>
            <person name="Ohm R.A."/>
            <person name="Martin F."/>
            <person name="Silar P."/>
            <person name="Natvig D.O."/>
            <person name="Lalanne C."/>
            <person name="Gautier V."/>
            <person name="Ament-Velasquez S.L."/>
            <person name="Kruys A."/>
            <person name="Hutchinson M.I."/>
            <person name="Powell A.J."/>
            <person name="Barry K."/>
            <person name="Miller A.N."/>
            <person name="Grigoriev I.V."/>
            <person name="Debuchy R."/>
            <person name="Gladieux P."/>
            <person name="Hiltunen Thoren M."/>
            <person name="Johannesson H."/>
        </authorList>
    </citation>
    <scope>NUCLEOTIDE SEQUENCE</scope>
    <source>
        <strain evidence="3">PSN243</strain>
    </source>
</reference>
<evidence type="ECO:0000313" key="3">
    <source>
        <dbReference type="EMBL" id="KAK4445807.1"/>
    </source>
</evidence>
<feature type="region of interest" description="Disordered" evidence="1">
    <location>
        <begin position="432"/>
        <end position="472"/>
    </location>
</feature>
<comment type="caution">
    <text evidence="3">The sequence shown here is derived from an EMBL/GenBank/DDBJ whole genome shotgun (WGS) entry which is preliminary data.</text>
</comment>
<evidence type="ECO:0000256" key="1">
    <source>
        <dbReference type="SAM" id="MobiDB-lite"/>
    </source>
</evidence>
<feature type="transmembrane region" description="Helical" evidence="2">
    <location>
        <begin position="591"/>
        <end position="613"/>
    </location>
</feature>
<organism evidence="3 4">
    <name type="scientific">Podospora aff. communis PSN243</name>
    <dbReference type="NCBI Taxonomy" id="3040156"/>
    <lineage>
        <taxon>Eukaryota</taxon>
        <taxon>Fungi</taxon>
        <taxon>Dikarya</taxon>
        <taxon>Ascomycota</taxon>
        <taxon>Pezizomycotina</taxon>
        <taxon>Sordariomycetes</taxon>
        <taxon>Sordariomycetidae</taxon>
        <taxon>Sordariales</taxon>
        <taxon>Podosporaceae</taxon>
        <taxon>Podospora</taxon>
    </lineage>
</organism>
<keyword evidence="2" id="KW-1133">Transmembrane helix</keyword>
<name>A0AAV9GF19_9PEZI</name>
<dbReference type="Proteomes" id="UP001321760">
    <property type="component" value="Unassembled WGS sequence"/>
</dbReference>
<accession>A0AAV9GF19</accession>
<dbReference type="Gene3D" id="1.20.58.340">
    <property type="entry name" value="Magnesium transport protein CorA, transmembrane region"/>
    <property type="match status" value="1"/>
</dbReference>
<evidence type="ECO:0000256" key="2">
    <source>
        <dbReference type="SAM" id="Phobius"/>
    </source>
</evidence>
<dbReference type="AlphaFoldDB" id="A0AAV9GF19"/>
<reference evidence="3" key="2">
    <citation type="submission" date="2023-05" db="EMBL/GenBank/DDBJ databases">
        <authorList>
            <consortium name="Lawrence Berkeley National Laboratory"/>
            <person name="Steindorff A."/>
            <person name="Hensen N."/>
            <person name="Bonometti L."/>
            <person name="Westerberg I."/>
            <person name="Brannstrom I.O."/>
            <person name="Guillou S."/>
            <person name="Cros-Aarteil S."/>
            <person name="Calhoun S."/>
            <person name="Haridas S."/>
            <person name="Kuo A."/>
            <person name="Mondo S."/>
            <person name="Pangilinan J."/>
            <person name="Riley R."/>
            <person name="Labutti K."/>
            <person name="Andreopoulos B."/>
            <person name="Lipzen A."/>
            <person name="Chen C."/>
            <person name="Yanf M."/>
            <person name="Daum C."/>
            <person name="Ng V."/>
            <person name="Clum A."/>
            <person name="Ohm R."/>
            <person name="Martin F."/>
            <person name="Silar P."/>
            <person name="Natvig D."/>
            <person name="Lalanne C."/>
            <person name="Gautier V."/>
            <person name="Ament-Velasquez S.L."/>
            <person name="Kruys A."/>
            <person name="Hutchinson M.I."/>
            <person name="Powell A.J."/>
            <person name="Barry K."/>
            <person name="Miller A.N."/>
            <person name="Grigoriev I.V."/>
            <person name="Debuchy R."/>
            <person name="Gladieux P."/>
            <person name="Thoren M.H."/>
            <person name="Johannesson H."/>
        </authorList>
    </citation>
    <scope>NUCLEOTIDE SEQUENCE</scope>
    <source>
        <strain evidence="3">PSN243</strain>
    </source>
</reference>
<feature type="region of interest" description="Disordered" evidence="1">
    <location>
        <begin position="333"/>
        <end position="386"/>
    </location>
</feature>
<proteinExistence type="predicted"/>
<feature type="compositionally biased region" description="Polar residues" evidence="1">
    <location>
        <begin position="87"/>
        <end position="98"/>
    </location>
</feature>
<evidence type="ECO:0000313" key="4">
    <source>
        <dbReference type="Proteomes" id="UP001321760"/>
    </source>
</evidence>
<gene>
    <name evidence="3" type="ORF">QBC34DRAFT_441434</name>
</gene>
<feature type="compositionally biased region" description="Basic and acidic residues" evidence="1">
    <location>
        <begin position="358"/>
        <end position="369"/>
    </location>
</feature>
<feature type="region of interest" description="Disordered" evidence="1">
    <location>
        <begin position="87"/>
        <end position="116"/>
    </location>
</feature>
<sequence length="634" mass="71785">MDWPRDHGWIMIKNDREKLFEYTAADHNYPQTTVLTALDGQPPKQQIHQTSDGWRQWLDEECPRPDGSRSGAVVILAGRNLRKKTSKNTTLGWDNTNVEAGPSLRDSAEPKDSHQQLMDERPMDFQFLDRYQGGLRSLPFSVETFRQIMKRLFIHGDIARTISRADIPMFSASEIKMGDWPAYVIQLRTTNAWGMDLAMSCTFFPHCRLSFAIVFGCTPTVETEIISRLSLAPEDTAHPLLVAGIILELERIRHSGIVENSIDKLEGHVLALDSFSPAMQDDRSETAKKNIIKRNEWLDMAYLRNQLLSWTIQVLKFVAFAELLNNTVFSEEETVTETETSPAKRDSVCSSAVGQMERPSHAKEAELDRNTGCPEAPEPEKEPARDLQDEVWAYDSEMELPEIPLRKGEMQRHGTTTTITAANKGESCMEEAASTAEMSSYFPKHEPKGSHKSHKSGKTKAPGREHDPKTLQKHLRRIGSKFAARAKEIKDEYDDKIRECKMRLDGMAMASQWAEGESNVHIALEMRRDSRHMRSIALVTMVFLPGTFFASVFSMTFFNWLPDSSPSTGGAKSSSASQNSESGVTVVSSYVWIWVVFTVAATLLTFFFWYYFIVYRGRRAKIRQDKLGGGEKMA</sequence>
<feature type="transmembrane region" description="Helical" evidence="2">
    <location>
        <begin position="536"/>
        <end position="558"/>
    </location>
</feature>
<keyword evidence="2" id="KW-0812">Transmembrane</keyword>
<protein>
    <submittedName>
        <fullName evidence="3">Uncharacterized protein</fullName>
    </submittedName>
</protein>
<keyword evidence="2" id="KW-0472">Membrane</keyword>
<keyword evidence="4" id="KW-1185">Reference proteome</keyword>